<dbReference type="GO" id="GO:0016705">
    <property type="term" value="F:oxidoreductase activity, acting on paired donors, with incorporation or reduction of molecular oxygen"/>
    <property type="evidence" value="ECO:0007669"/>
    <property type="project" value="InterPro"/>
</dbReference>
<dbReference type="InterPro" id="IPR001128">
    <property type="entry name" value="Cyt_P450"/>
</dbReference>
<dbReference type="SUPFAM" id="SSF48264">
    <property type="entry name" value="Cytochrome P450"/>
    <property type="match status" value="1"/>
</dbReference>
<keyword evidence="6" id="KW-0812">Transmembrane</keyword>
<keyword evidence="6" id="KW-1133">Transmembrane helix</keyword>
<reference evidence="7" key="1">
    <citation type="submission" date="2023-01" db="EMBL/GenBank/DDBJ databases">
        <authorList>
            <person name="Van Ghelder C."/>
            <person name="Rancurel C."/>
        </authorList>
    </citation>
    <scope>NUCLEOTIDE SEQUENCE</scope>
    <source>
        <strain evidence="7">CNCM I-4278</strain>
    </source>
</reference>
<keyword evidence="6" id="KW-0472">Membrane</keyword>
<dbReference type="InterPro" id="IPR050364">
    <property type="entry name" value="Cytochrome_P450_fung"/>
</dbReference>
<dbReference type="PRINTS" id="PR00463">
    <property type="entry name" value="EP450I"/>
</dbReference>
<comment type="caution">
    <text evidence="7">The sequence shown here is derived from an EMBL/GenBank/DDBJ whole genome shotgun (WGS) entry which is preliminary data.</text>
</comment>
<dbReference type="InterPro" id="IPR036396">
    <property type="entry name" value="Cyt_P450_sf"/>
</dbReference>
<accession>A0A9W4XVU4</accession>
<proteinExistence type="inferred from homology"/>
<keyword evidence="5" id="KW-0349">Heme</keyword>
<protein>
    <recommendedName>
        <fullName evidence="9">Cytochrome P450</fullName>
    </recommendedName>
</protein>
<evidence type="ECO:0000256" key="6">
    <source>
        <dbReference type="SAM" id="Phobius"/>
    </source>
</evidence>
<dbReference type="GO" id="GO:0005506">
    <property type="term" value="F:iron ion binding"/>
    <property type="evidence" value="ECO:0007669"/>
    <property type="project" value="InterPro"/>
</dbReference>
<keyword evidence="3" id="KW-0560">Oxidoreductase</keyword>
<keyword evidence="4 5" id="KW-0408">Iron</keyword>
<name>A0A9W4XVU4_9PLEO</name>
<dbReference type="Proteomes" id="UP001152607">
    <property type="component" value="Unassembled WGS sequence"/>
</dbReference>
<dbReference type="EMBL" id="CAOQHR010000009">
    <property type="protein sequence ID" value="CAI6339861.1"/>
    <property type="molecule type" value="Genomic_DNA"/>
</dbReference>
<evidence type="ECO:0000256" key="3">
    <source>
        <dbReference type="ARBA" id="ARBA00023002"/>
    </source>
</evidence>
<dbReference type="OrthoDB" id="2789670at2759"/>
<feature type="transmembrane region" description="Helical" evidence="6">
    <location>
        <begin position="35"/>
        <end position="56"/>
    </location>
</feature>
<dbReference type="Gene3D" id="1.10.630.10">
    <property type="entry name" value="Cytochrome P450"/>
    <property type="match status" value="1"/>
</dbReference>
<dbReference type="PANTHER" id="PTHR46300">
    <property type="entry name" value="P450, PUTATIVE (EUROFUNG)-RELATED-RELATED"/>
    <property type="match status" value="1"/>
</dbReference>
<evidence type="ECO:0000256" key="5">
    <source>
        <dbReference type="PIRSR" id="PIRSR602401-1"/>
    </source>
</evidence>
<dbReference type="PRINTS" id="PR00385">
    <property type="entry name" value="P450"/>
</dbReference>
<comment type="cofactor">
    <cofactor evidence="5">
        <name>heme</name>
        <dbReference type="ChEBI" id="CHEBI:30413"/>
    </cofactor>
</comment>
<dbReference type="AlphaFoldDB" id="A0A9W4XVU4"/>
<comment type="similarity">
    <text evidence="1">Belongs to the cytochrome P450 family.</text>
</comment>
<evidence type="ECO:0000256" key="4">
    <source>
        <dbReference type="ARBA" id="ARBA00023004"/>
    </source>
</evidence>
<dbReference type="PANTHER" id="PTHR46300:SF4">
    <property type="entry name" value="CYTOCHROME P450 98A3"/>
    <property type="match status" value="1"/>
</dbReference>
<dbReference type="Pfam" id="PF00067">
    <property type="entry name" value="p450"/>
    <property type="match status" value="1"/>
</dbReference>
<dbReference type="CDD" id="cd11065">
    <property type="entry name" value="CYP64-like"/>
    <property type="match status" value="1"/>
</dbReference>
<dbReference type="InterPro" id="IPR002401">
    <property type="entry name" value="Cyt_P450_E_grp-I"/>
</dbReference>
<evidence type="ECO:0000256" key="1">
    <source>
        <dbReference type="ARBA" id="ARBA00010617"/>
    </source>
</evidence>
<evidence type="ECO:0008006" key="9">
    <source>
        <dbReference type="Google" id="ProtNLM"/>
    </source>
</evidence>
<gene>
    <name evidence="7" type="ORF">PDIGIT_LOCUS13025</name>
</gene>
<organism evidence="7 8">
    <name type="scientific">Periconia digitata</name>
    <dbReference type="NCBI Taxonomy" id="1303443"/>
    <lineage>
        <taxon>Eukaryota</taxon>
        <taxon>Fungi</taxon>
        <taxon>Dikarya</taxon>
        <taxon>Ascomycota</taxon>
        <taxon>Pezizomycotina</taxon>
        <taxon>Dothideomycetes</taxon>
        <taxon>Pleosporomycetidae</taxon>
        <taxon>Pleosporales</taxon>
        <taxon>Massarineae</taxon>
        <taxon>Periconiaceae</taxon>
        <taxon>Periconia</taxon>
    </lineage>
</organism>
<sequence>MRIRMLEGLCTRGSQTWGCGVRPTSVDRFNEIPHLPGSAALVVLAVLALGILVVDYGRILLLRRKLPPGPFPFPIVGNHYQISKDRPWIQWAEWAEYYQNPLTTIWVGREPRIIVQDAWVASDLLEKRADIFSSRPRLVVLGDVVDATTTNQTMLVYGDRWRIHRKLMHGAVGVQAVRGYRSAQANESKILTRDLLNNPTDFVLSIERYSVSLTSIVGWGRRIDKTNDDTAQFALDFMEAVNYVVPGFFLMESVPFLTKLPSFIYSLPSKIEKTATSSLRYFYMLTQEGAQAQVPTFAKNLLEAQSEFNLNDKEVSNMAANLIGGGVDTTSSTMVSFILAMAYFPNVQKKVHEELDRVVGRDRSPNWEDIDKNLPYVMATVKEVLRWRTVTILAGIPHANTVDYQYRGYHIPAGTNITGNMWAIHRNPRDFPEPDVVRPERFLGALENPYPNSRGSNPFGFGRRQCSGQPMAEQGLYYSLARIAWAFDIQPGLDENGDEVKLDIFAYTNTENMRPEPFKVRFVPRTPELEEMVISEAADAREELRIYDRETKVKMKDALASSKTF</sequence>
<dbReference type="GO" id="GO:0004497">
    <property type="term" value="F:monooxygenase activity"/>
    <property type="evidence" value="ECO:0007669"/>
    <property type="project" value="InterPro"/>
</dbReference>
<keyword evidence="8" id="KW-1185">Reference proteome</keyword>
<dbReference type="GO" id="GO:0020037">
    <property type="term" value="F:heme binding"/>
    <property type="evidence" value="ECO:0007669"/>
    <property type="project" value="InterPro"/>
</dbReference>
<feature type="binding site" description="axial binding residue" evidence="5">
    <location>
        <position position="466"/>
    </location>
    <ligand>
        <name>heme</name>
        <dbReference type="ChEBI" id="CHEBI:30413"/>
    </ligand>
    <ligandPart>
        <name>Fe</name>
        <dbReference type="ChEBI" id="CHEBI:18248"/>
    </ligandPart>
</feature>
<evidence type="ECO:0000313" key="8">
    <source>
        <dbReference type="Proteomes" id="UP001152607"/>
    </source>
</evidence>
<evidence type="ECO:0000313" key="7">
    <source>
        <dbReference type="EMBL" id="CAI6339861.1"/>
    </source>
</evidence>
<evidence type="ECO:0000256" key="2">
    <source>
        <dbReference type="ARBA" id="ARBA00022723"/>
    </source>
</evidence>
<keyword evidence="2 5" id="KW-0479">Metal-binding</keyword>